<evidence type="ECO:0000256" key="1">
    <source>
        <dbReference type="ARBA" id="ARBA00010923"/>
    </source>
</evidence>
<dbReference type="AlphaFoldDB" id="A0AAW5IG94"/>
<feature type="coiled-coil region" evidence="4">
    <location>
        <begin position="180"/>
        <end position="207"/>
    </location>
</feature>
<dbReference type="PANTHER" id="PTHR43140">
    <property type="entry name" value="TYPE-1 RESTRICTION ENZYME ECOKI SPECIFICITY PROTEIN"/>
    <property type="match status" value="1"/>
</dbReference>
<keyword evidence="3" id="KW-0238">DNA-binding</keyword>
<dbReference type="CDD" id="cd16961">
    <property type="entry name" value="RMtype1_S_TRD-CR_like"/>
    <property type="match status" value="1"/>
</dbReference>
<keyword evidence="6" id="KW-0255">Endonuclease</keyword>
<evidence type="ECO:0000256" key="4">
    <source>
        <dbReference type="SAM" id="Coils"/>
    </source>
</evidence>
<keyword evidence="4" id="KW-0175">Coiled coil</keyword>
<gene>
    <name evidence="6" type="ORF">NNC64_05490</name>
</gene>
<protein>
    <submittedName>
        <fullName evidence="6">Restriction endonuclease subunit S</fullName>
        <ecNumber evidence="6">3.1.21.-</ecNumber>
    </submittedName>
</protein>
<keyword evidence="6" id="KW-0378">Hydrolase</keyword>
<keyword evidence="2" id="KW-0680">Restriction system</keyword>
<dbReference type="InterPro" id="IPR051212">
    <property type="entry name" value="Type-I_RE_S_subunit"/>
</dbReference>
<evidence type="ECO:0000256" key="2">
    <source>
        <dbReference type="ARBA" id="ARBA00022747"/>
    </source>
</evidence>
<feature type="domain" description="Type I restriction modification DNA specificity" evidence="5">
    <location>
        <begin position="56"/>
        <end position="188"/>
    </location>
</feature>
<dbReference type="RefSeq" id="WP_254951919.1">
    <property type="nucleotide sequence ID" value="NZ_JANDWY010000012.1"/>
</dbReference>
<evidence type="ECO:0000256" key="3">
    <source>
        <dbReference type="ARBA" id="ARBA00023125"/>
    </source>
</evidence>
<dbReference type="GO" id="GO:0004519">
    <property type="term" value="F:endonuclease activity"/>
    <property type="evidence" value="ECO:0007669"/>
    <property type="project" value="UniProtKB-KW"/>
</dbReference>
<evidence type="ECO:0000259" key="5">
    <source>
        <dbReference type="Pfam" id="PF01420"/>
    </source>
</evidence>
<dbReference type="GO" id="GO:0009307">
    <property type="term" value="P:DNA restriction-modification system"/>
    <property type="evidence" value="ECO:0007669"/>
    <property type="project" value="UniProtKB-KW"/>
</dbReference>
<dbReference type="Pfam" id="PF01420">
    <property type="entry name" value="Methylase_S"/>
    <property type="match status" value="2"/>
</dbReference>
<accession>A0AAW5IG94</accession>
<comment type="caution">
    <text evidence="6">The sequence shown here is derived from an EMBL/GenBank/DDBJ whole genome shotgun (WGS) entry which is preliminary data.</text>
</comment>
<keyword evidence="6" id="KW-0540">Nuclease</keyword>
<proteinExistence type="inferred from homology"/>
<dbReference type="GO" id="GO:0003677">
    <property type="term" value="F:DNA binding"/>
    <property type="evidence" value="ECO:0007669"/>
    <property type="project" value="UniProtKB-KW"/>
</dbReference>
<dbReference type="Gene3D" id="3.90.220.20">
    <property type="entry name" value="DNA methylase specificity domains"/>
    <property type="match status" value="3"/>
</dbReference>
<dbReference type="PANTHER" id="PTHR43140:SF1">
    <property type="entry name" value="TYPE I RESTRICTION ENZYME ECOKI SPECIFICITY SUBUNIT"/>
    <property type="match status" value="1"/>
</dbReference>
<dbReference type="InterPro" id="IPR000055">
    <property type="entry name" value="Restrct_endonuc_typeI_TRD"/>
</dbReference>
<feature type="domain" description="Type I restriction modification DNA specificity" evidence="5">
    <location>
        <begin position="287"/>
        <end position="426"/>
    </location>
</feature>
<dbReference type="SUPFAM" id="SSF116734">
    <property type="entry name" value="DNA methylase specificity domain"/>
    <property type="match status" value="2"/>
</dbReference>
<dbReference type="EC" id="3.1.21.-" evidence="6"/>
<dbReference type="InterPro" id="IPR044946">
    <property type="entry name" value="Restrct_endonuc_typeI_TRD_sf"/>
</dbReference>
<dbReference type="GO" id="GO:0016787">
    <property type="term" value="F:hydrolase activity"/>
    <property type="evidence" value="ECO:0007669"/>
    <property type="project" value="UniProtKB-KW"/>
</dbReference>
<sequence length="452" mass="51907">MSVNNFRYIHFAHYKDIPNWSVQYVVEEELGFTKKYPMAKIGSFLSRSKKLVTLQDNIVYKRVSVSTIGKGIAVRDTKLGKDIGTKKQYLVKKGQFLLSKIDARNGAFGVVPEEADGAIITGNFWAFDVDYNLLNPQYLVLVTQTKQFVGFAEKCSNGTTNRHYLQEDAFLQQSIPLPSLDEQKAILKAYNENLFEANQLLDEAMDKEQNINHYLDSMLKFSCNKSYIHKGLNFVLFRDASRWDVQYYSTRRNVLSAYDVKTIGQCLSAFMTDVNKASLRIETYKEPQKNFAYIGMESVEKNTGELLGLPIVKGMQIKSQTVRIPKGFFIYGKLRPYLNKYWVNETERENIVCSSEFFCFKPKAGIDIKYFKYVLSSYIIQDQISELVSGARMPRLNEESFKNVVIPIPPLGIQKQIADEISKRKEVIKSNKIIAKNMVTSALENFEQTIFE</sequence>
<name>A0AAW5IG94_9BACT</name>
<organism evidence="6 7">
    <name type="scientific">Segatella copri</name>
    <dbReference type="NCBI Taxonomy" id="165179"/>
    <lineage>
        <taxon>Bacteria</taxon>
        <taxon>Pseudomonadati</taxon>
        <taxon>Bacteroidota</taxon>
        <taxon>Bacteroidia</taxon>
        <taxon>Bacteroidales</taxon>
        <taxon>Prevotellaceae</taxon>
        <taxon>Segatella</taxon>
    </lineage>
</organism>
<evidence type="ECO:0000313" key="6">
    <source>
        <dbReference type="EMBL" id="MCP9564023.1"/>
    </source>
</evidence>
<dbReference type="EMBL" id="JANDWZ010000008">
    <property type="protein sequence ID" value="MCP9564023.1"/>
    <property type="molecule type" value="Genomic_DNA"/>
</dbReference>
<evidence type="ECO:0000313" key="7">
    <source>
        <dbReference type="Proteomes" id="UP001205531"/>
    </source>
</evidence>
<comment type="similarity">
    <text evidence="1">Belongs to the type-I restriction system S methylase family.</text>
</comment>
<dbReference type="Proteomes" id="UP001205531">
    <property type="component" value="Unassembled WGS sequence"/>
</dbReference>
<reference evidence="6" key="1">
    <citation type="submission" date="2022-07" db="EMBL/GenBank/DDBJ databases">
        <title>Prevotella copri.</title>
        <authorList>
            <person name="Yang C."/>
        </authorList>
    </citation>
    <scope>NUCLEOTIDE SEQUENCE</scope>
    <source>
        <strain evidence="6">HF2107</strain>
    </source>
</reference>